<gene>
    <name evidence="2" type="ORF">CEV32_3051</name>
</gene>
<dbReference type="Proteomes" id="UP000216345">
    <property type="component" value="Unassembled WGS sequence"/>
</dbReference>
<dbReference type="Gene3D" id="3.10.450.50">
    <property type="match status" value="1"/>
</dbReference>
<evidence type="ECO:0000259" key="1">
    <source>
        <dbReference type="Pfam" id="PF12680"/>
    </source>
</evidence>
<feature type="domain" description="SnoaL-like" evidence="1">
    <location>
        <begin position="8"/>
        <end position="112"/>
    </location>
</feature>
<dbReference type="Pfam" id="PF12680">
    <property type="entry name" value="SnoaL_2"/>
    <property type="match status" value="1"/>
</dbReference>
<accession>A0A256FUW4</accession>
<protein>
    <submittedName>
        <fullName evidence="2">SnoaL-like domain protein</fullName>
    </submittedName>
</protein>
<sequence length="129" mass="14753">MDHATLIDRFYDAYASRDADKAVSLYHADGWHEEVAMAKRREGHAALAEGLIGFWRMLPDVAWERRGYIRAGTQVAVPYHMTGTFTPRGENIMPRKIILDGLHIFEIRDGLLSGTKDMWDLDLFKAQMS</sequence>
<dbReference type="EMBL" id="NNRK01000011">
    <property type="protein sequence ID" value="OYR18624.1"/>
    <property type="molecule type" value="Genomic_DNA"/>
</dbReference>
<dbReference type="AlphaFoldDB" id="A0A256FUW4"/>
<keyword evidence="3" id="KW-1185">Reference proteome</keyword>
<comment type="caution">
    <text evidence="2">The sequence shown here is derived from an EMBL/GenBank/DDBJ whole genome shotgun (WGS) entry which is preliminary data.</text>
</comment>
<dbReference type="OrthoDB" id="7857582at2"/>
<evidence type="ECO:0000313" key="2">
    <source>
        <dbReference type="EMBL" id="OYR18624.1"/>
    </source>
</evidence>
<dbReference type="RefSeq" id="WP_094573477.1">
    <property type="nucleotide sequence ID" value="NZ_JBHEEL010000011.1"/>
</dbReference>
<evidence type="ECO:0000313" key="3">
    <source>
        <dbReference type="Proteomes" id="UP000216345"/>
    </source>
</evidence>
<proteinExistence type="predicted"/>
<name>A0A256FUW4_9HYPH</name>
<reference evidence="2 3" key="1">
    <citation type="submission" date="2017-07" db="EMBL/GenBank/DDBJ databases">
        <title>Phylogenetic study on the rhizospheric bacterium Ochrobactrum sp. A44.</title>
        <authorList>
            <person name="Krzyzanowska D.M."/>
            <person name="Ossowicki A."/>
            <person name="Rajewska M."/>
            <person name="Maciag T."/>
            <person name="Kaczynski Z."/>
            <person name="Czerwicka M."/>
            <person name="Jafra S."/>
        </authorList>
    </citation>
    <scope>NUCLEOTIDE SEQUENCE [LARGE SCALE GENOMIC DNA]</scope>
    <source>
        <strain evidence="2 3">PR17</strain>
    </source>
</reference>
<organism evidence="2 3">
    <name type="scientific">Brucella rhizosphaerae</name>
    <dbReference type="NCBI Taxonomy" id="571254"/>
    <lineage>
        <taxon>Bacteria</taxon>
        <taxon>Pseudomonadati</taxon>
        <taxon>Pseudomonadota</taxon>
        <taxon>Alphaproteobacteria</taxon>
        <taxon>Hyphomicrobiales</taxon>
        <taxon>Brucellaceae</taxon>
        <taxon>Brucella/Ochrobactrum group</taxon>
        <taxon>Brucella</taxon>
    </lineage>
</organism>
<dbReference type="InterPro" id="IPR037401">
    <property type="entry name" value="SnoaL-like"/>
</dbReference>
<dbReference type="SUPFAM" id="SSF54427">
    <property type="entry name" value="NTF2-like"/>
    <property type="match status" value="1"/>
</dbReference>
<dbReference type="InterPro" id="IPR032710">
    <property type="entry name" value="NTF2-like_dom_sf"/>
</dbReference>